<gene>
    <name evidence="8" type="ORF">SAMN06265353_0856</name>
</gene>
<evidence type="ECO:0000256" key="2">
    <source>
        <dbReference type="ARBA" id="ARBA00022714"/>
    </source>
</evidence>
<protein>
    <submittedName>
        <fullName evidence="8">NADH-quinone oxidoreductase subunit E</fullName>
    </submittedName>
</protein>
<dbReference type="RefSeq" id="WP_096601545.1">
    <property type="nucleotide sequence ID" value="NZ_OBEN01000003.1"/>
</dbReference>
<keyword evidence="9" id="KW-1185">Reference proteome</keyword>
<evidence type="ECO:0000256" key="4">
    <source>
        <dbReference type="ARBA" id="ARBA00023004"/>
    </source>
</evidence>
<keyword evidence="3 7" id="KW-0479">Metal-binding</keyword>
<keyword evidence="5 7" id="KW-0411">Iron-sulfur</keyword>
<keyword evidence="4 7" id="KW-0408">Iron</keyword>
<dbReference type="EMBL" id="OBEN01000003">
    <property type="protein sequence ID" value="SNZ13695.1"/>
    <property type="molecule type" value="Genomic_DNA"/>
</dbReference>
<evidence type="ECO:0000313" key="8">
    <source>
        <dbReference type="EMBL" id="SNZ13695.1"/>
    </source>
</evidence>
<dbReference type="InterPro" id="IPR041921">
    <property type="entry name" value="NuoE_N"/>
</dbReference>
<evidence type="ECO:0000256" key="7">
    <source>
        <dbReference type="PIRSR" id="PIRSR000216-1"/>
    </source>
</evidence>
<feature type="binding site" evidence="7">
    <location>
        <position position="85"/>
    </location>
    <ligand>
        <name>[2Fe-2S] cluster</name>
        <dbReference type="ChEBI" id="CHEBI:190135"/>
    </ligand>
</feature>
<dbReference type="Gene3D" id="3.40.30.10">
    <property type="entry name" value="Glutaredoxin"/>
    <property type="match status" value="1"/>
</dbReference>
<dbReference type="CDD" id="cd03064">
    <property type="entry name" value="TRX_Fd_NuoE"/>
    <property type="match status" value="1"/>
</dbReference>
<name>A0A285NW50_9AQUI</name>
<dbReference type="InterPro" id="IPR042128">
    <property type="entry name" value="NuoE_dom"/>
</dbReference>
<sequence length="154" mass="17775">MLEEGLLSKLKEHAEYFPKKEQAILMCLHEVQNHYGHIPSFALEEVAKLLDLPLNHVENVVSFYDMFDRGEPARHRIRVCVSIVCELMNKDKLIKALKELLGIDFGQTTKDGRFKLIAVQCLGACSEAPFFMIDEDSYKFESKEKLHEILSRYA</sequence>
<dbReference type="GO" id="GO:0003954">
    <property type="term" value="F:NADH dehydrogenase activity"/>
    <property type="evidence" value="ECO:0007669"/>
    <property type="project" value="TreeGrafter"/>
</dbReference>
<accession>A0A285NW50</accession>
<dbReference type="PROSITE" id="PS01099">
    <property type="entry name" value="COMPLEX1_24K"/>
    <property type="match status" value="1"/>
</dbReference>
<dbReference type="InterPro" id="IPR036249">
    <property type="entry name" value="Thioredoxin-like_sf"/>
</dbReference>
<dbReference type="GO" id="GO:0051537">
    <property type="term" value="F:2 iron, 2 sulfur cluster binding"/>
    <property type="evidence" value="ECO:0007669"/>
    <property type="project" value="UniProtKB-KW"/>
</dbReference>
<evidence type="ECO:0000313" key="9">
    <source>
        <dbReference type="Proteomes" id="UP000218627"/>
    </source>
</evidence>
<dbReference type="GO" id="GO:0046872">
    <property type="term" value="F:metal ion binding"/>
    <property type="evidence" value="ECO:0007669"/>
    <property type="project" value="UniProtKB-KW"/>
</dbReference>
<feature type="binding site" evidence="7">
    <location>
        <position position="125"/>
    </location>
    <ligand>
        <name>[2Fe-2S] cluster</name>
        <dbReference type="ChEBI" id="CHEBI:190135"/>
    </ligand>
</feature>
<dbReference type="PANTHER" id="PTHR10371:SF3">
    <property type="entry name" value="NADH DEHYDROGENASE [UBIQUINONE] FLAVOPROTEIN 2, MITOCHONDRIAL"/>
    <property type="match status" value="1"/>
</dbReference>
<evidence type="ECO:0000256" key="5">
    <source>
        <dbReference type="ARBA" id="ARBA00023014"/>
    </source>
</evidence>
<dbReference type="FunFam" id="1.10.10.1590:FF:000001">
    <property type="entry name" value="NADH-quinone oxidoreductase subunit E"/>
    <property type="match status" value="1"/>
</dbReference>
<comment type="cofactor">
    <cofactor evidence="7">
        <name>[2Fe-2S] cluster</name>
        <dbReference type="ChEBI" id="CHEBI:190135"/>
    </cofactor>
    <text evidence="7">Binds 1 [2Fe-2S] cluster.</text>
</comment>
<evidence type="ECO:0000256" key="1">
    <source>
        <dbReference type="ARBA" id="ARBA00010643"/>
    </source>
</evidence>
<feature type="binding site" evidence="7">
    <location>
        <position position="121"/>
    </location>
    <ligand>
        <name>[2Fe-2S] cluster</name>
        <dbReference type="ChEBI" id="CHEBI:190135"/>
    </ligand>
</feature>
<dbReference type="Gene3D" id="1.10.10.1590">
    <property type="entry name" value="NADH-quinone oxidoreductase subunit E"/>
    <property type="match status" value="1"/>
</dbReference>
<dbReference type="OrthoDB" id="9807941at2"/>
<dbReference type="PANTHER" id="PTHR10371">
    <property type="entry name" value="NADH DEHYDROGENASE UBIQUINONE FLAVOPROTEIN 2, MITOCHONDRIAL"/>
    <property type="match status" value="1"/>
</dbReference>
<evidence type="ECO:0000256" key="6">
    <source>
        <dbReference type="ARBA" id="ARBA00034078"/>
    </source>
</evidence>
<organism evidence="8 9">
    <name type="scientific">Hydrogenobacter hydrogenophilus</name>
    <dbReference type="NCBI Taxonomy" id="35835"/>
    <lineage>
        <taxon>Bacteria</taxon>
        <taxon>Pseudomonadati</taxon>
        <taxon>Aquificota</taxon>
        <taxon>Aquificia</taxon>
        <taxon>Aquificales</taxon>
        <taxon>Aquificaceae</taxon>
        <taxon>Hydrogenobacter</taxon>
    </lineage>
</organism>
<dbReference type="AlphaFoldDB" id="A0A285NW50"/>
<dbReference type="Pfam" id="PF01257">
    <property type="entry name" value="2Fe-2S_thioredx"/>
    <property type="match status" value="1"/>
</dbReference>
<comment type="similarity">
    <text evidence="1">Belongs to the complex I 24 kDa subunit family.</text>
</comment>
<dbReference type="InterPro" id="IPR002023">
    <property type="entry name" value="NuoE-like"/>
</dbReference>
<feature type="binding site" evidence="7">
    <location>
        <position position="80"/>
    </location>
    <ligand>
        <name>[2Fe-2S] cluster</name>
        <dbReference type="ChEBI" id="CHEBI:190135"/>
    </ligand>
</feature>
<evidence type="ECO:0000256" key="3">
    <source>
        <dbReference type="ARBA" id="ARBA00022723"/>
    </source>
</evidence>
<dbReference type="Proteomes" id="UP000218627">
    <property type="component" value="Unassembled WGS sequence"/>
</dbReference>
<reference evidence="9" key="1">
    <citation type="submission" date="2017-09" db="EMBL/GenBank/DDBJ databases">
        <authorList>
            <person name="Varghese N."/>
            <person name="Submissions S."/>
        </authorList>
    </citation>
    <scope>NUCLEOTIDE SEQUENCE [LARGE SCALE GENOMIC DNA]</scope>
    <source>
        <strain evidence="9">DSM 2913</strain>
    </source>
</reference>
<dbReference type="SUPFAM" id="SSF52833">
    <property type="entry name" value="Thioredoxin-like"/>
    <property type="match status" value="1"/>
</dbReference>
<dbReference type="NCBIfam" id="TIGR01958">
    <property type="entry name" value="nuoE_fam"/>
    <property type="match status" value="1"/>
</dbReference>
<dbReference type="PIRSF" id="PIRSF000216">
    <property type="entry name" value="NADH_DH_24kDa"/>
    <property type="match status" value="1"/>
</dbReference>
<proteinExistence type="inferred from homology"/>
<keyword evidence="2 7" id="KW-0001">2Fe-2S</keyword>
<comment type="cofactor">
    <cofactor evidence="6">
        <name>[2Fe-2S] cluster</name>
        <dbReference type="ChEBI" id="CHEBI:190135"/>
    </cofactor>
</comment>